<keyword evidence="8" id="KW-1185">Reference proteome</keyword>
<dbReference type="Pfam" id="PF17940">
    <property type="entry name" value="TetR_C_31"/>
    <property type="match status" value="1"/>
</dbReference>
<name>A0A251XKH9_CLAMM</name>
<dbReference type="Pfam" id="PF12464">
    <property type="entry name" value="Mac"/>
    <property type="match status" value="1"/>
</dbReference>
<feature type="DNA-binding region" description="H-T-H motif" evidence="4">
    <location>
        <begin position="234"/>
        <end position="253"/>
    </location>
</feature>
<dbReference type="InterPro" id="IPR036271">
    <property type="entry name" value="Tet_transcr_reg_TetR-rel_C_sf"/>
</dbReference>
<feature type="compositionally biased region" description="Polar residues" evidence="5">
    <location>
        <begin position="117"/>
        <end position="129"/>
    </location>
</feature>
<dbReference type="InterPro" id="IPR001647">
    <property type="entry name" value="HTH_TetR"/>
</dbReference>
<evidence type="ECO:0000256" key="2">
    <source>
        <dbReference type="ARBA" id="ARBA00022679"/>
    </source>
</evidence>
<feature type="compositionally biased region" description="Basic residues" evidence="5">
    <location>
        <begin position="156"/>
        <end position="169"/>
    </location>
</feature>
<dbReference type="GO" id="GO:0008374">
    <property type="term" value="F:O-acyltransferase activity"/>
    <property type="evidence" value="ECO:0007669"/>
    <property type="project" value="TreeGrafter"/>
</dbReference>
<dbReference type="AlphaFoldDB" id="A0A251XKH9"/>
<dbReference type="Gene3D" id="1.10.357.10">
    <property type="entry name" value="Tetracycline Repressor, domain 2"/>
    <property type="match status" value="1"/>
</dbReference>
<dbReference type="SMART" id="SM01266">
    <property type="entry name" value="Mac"/>
    <property type="match status" value="1"/>
</dbReference>
<protein>
    <submittedName>
        <fullName evidence="7">Maltose O-acetyltransferase</fullName>
    </submittedName>
</protein>
<keyword evidence="2 7" id="KW-0808">Transferase</keyword>
<dbReference type="InterPro" id="IPR024688">
    <property type="entry name" value="Mac_dom"/>
</dbReference>
<dbReference type="PANTHER" id="PTHR23416:SF23">
    <property type="entry name" value="ACETYLTRANSFERASE C18B11.09C-RELATED"/>
    <property type="match status" value="1"/>
</dbReference>
<evidence type="ECO:0000313" key="7">
    <source>
        <dbReference type="EMBL" id="OUE03703.1"/>
    </source>
</evidence>
<dbReference type="InterPro" id="IPR041583">
    <property type="entry name" value="TetR_C_31"/>
</dbReference>
<dbReference type="GO" id="GO:0016407">
    <property type="term" value="F:acetyltransferase activity"/>
    <property type="evidence" value="ECO:0007669"/>
    <property type="project" value="InterPro"/>
</dbReference>
<feature type="compositionally biased region" description="Polar residues" evidence="5">
    <location>
        <begin position="139"/>
        <end position="148"/>
    </location>
</feature>
<evidence type="ECO:0000313" key="8">
    <source>
        <dbReference type="Proteomes" id="UP000195062"/>
    </source>
</evidence>
<gene>
    <name evidence="7" type="primary">maa</name>
    <name evidence="7" type="ORF">CMMCAS07_02055</name>
</gene>
<sequence>MAADHFAGDDRTNRERMLAGDLYVADDPESARIAQRAVRLADAYHRAAVEDEVAARPLLEELLGSLGEDAFVKPPLFVDYGENIRIGARTFVNCNLTALDVAAITIGEDCQIGPNVQLLTPTHPSTRSPAATGWRQPARSPSATTSGSAGRDRLPRREHRRRQRDRRRLGRDPRRPRGRGGRREPRPGDPRDRTPTMTAPTPTRAPRRSDPHRRDRIIDACLDVIADVGVDGTTHRRVAAAADVPLGSMTYHFDGMDDLLHEAFTRFADRVAERMRHRMGGARTTEETEAAVVDVIVRDLLGTQRDLVLTHELYTLAARRPQYRTITQTWMARSRATFEERVDPVTARMLDALVEGLSIHRALDPEPPDEAFVREAVRRILGSPAAPTGRGRS</sequence>
<dbReference type="SUPFAM" id="SSF51161">
    <property type="entry name" value="Trimeric LpxA-like enzymes"/>
    <property type="match status" value="1"/>
</dbReference>
<evidence type="ECO:0000256" key="4">
    <source>
        <dbReference type="PROSITE-ProRule" id="PRU00335"/>
    </source>
</evidence>
<feature type="compositionally biased region" description="Basic and acidic residues" evidence="5">
    <location>
        <begin position="170"/>
        <end position="194"/>
    </location>
</feature>
<proteinExistence type="inferred from homology"/>
<feature type="region of interest" description="Disordered" evidence="5">
    <location>
        <begin position="117"/>
        <end position="214"/>
    </location>
</feature>
<organism evidence="7 8">
    <name type="scientific">Clavibacter michiganensis subsp. michiganensis</name>
    <dbReference type="NCBI Taxonomy" id="33013"/>
    <lineage>
        <taxon>Bacteria</taxon>
        <taxon>Bacillati</taxon>
        <taxon>Actinomycetota</taxon>
        <taxon>Actinomycetes</taxon>
        <taxon>Micrococcales</taxon>
        <taxon>Microbacteriaceae</taxon>
        <taxon>Clavibacter</taxon>
    </lineage>
</organism>
<evidence type="ECO:0000256" key="5">
    <source>
        <dbReference type="SAM" id="MobiDB-lite"/>
    </source>
</evidence>
<comment type="similarity">
    <text evidence="1">Belongs to the transferase hexapeptide repeat family.</text>
</comment>
<dbReference type="EMBL" id="MDHH01000001">
    <property type="protein sequence ID" value="OUE03703.1"/>
    <property type="molecule type" value="Genomic_DNA"/>
</dbReference>
<dbReference type="InterPro" id="IPR009057">
    <property type="entry name" value="Homeodomain-like_sf"/>
</dbReference>
<keyword evidence="3 4" id="KW-0238">DNA-binding</keyword>
<dbReference type="InterPro" id="IPR011004">
    <property type="entry name" value="Trimer_LpxA-like_sf"/>
</dbReference>
<dbReference type="Gene3D" id="2.160.10.10">
    <property type="entry name" value="Hexapeptide repeat proteins"/>
    <property type="match status" value="1"/>
</dbReference>
<dbReference type="Pfam" id="PF00440">
    <property type="entry name" value="TetR_N"/>
    <property type="match status" value="1"/>
</dbReference>
<reference evidence="7 8" key="1">
    <citation type="submission" date="2016-08" db="EMBL/GenBank/DDBJ databases">
        <title>Genome sequence of Clavibacter michiganensis subsp. michiganensis strain CASJ007.</title>
        <authorList>
            <person name="Thapa S.P."/>
            <person name="Coaker G."/>
        </authorList>
    </citation>
    <scope>NUCLEOTIDE SEQUENCE [LARGE SCALE GENOMIC DNA]</scope>
    <source>
        <strain evidence="7">CASJ007</strain>
    </source>
</reference>
<comment type="caution">
    <text evidence="7">The sequence shown here is derived from an EMBL/GenBank/DDBJ whole genome shotgun (WGS) entry which is preliminary data.</text>
</comment>
<feature type="domain" description="HTH tetR-type" evidence="6">
    <location>
        <begin position="211"/>
        <end position="271"/>
    </location>
</feature>
<dbReference type="PROSITE" id="PS50977">
    <property type="entry name" value="HTH_TETR_2"/>
    <property type="match status" value="1"/>
</dbReference>
<dbReference type="GO" id="GO:0003677">
    <property type="term" value="F:DNA binding"/>
    <property type="evidence" value="ECO:0007669"/>
    <property type="project" value="UniProtKB-UniRule"/>
</dbReference>
<evidence type="ECO:0000256" key="3">
    <source>
        <dbReference type="ARBA" id="ARBA00023125"/>
    </source>
</evidence>
<dbReference type="GO" id="GO:0005829">
    <property type="term" value="C:cytosol"/>
    <property type="evidence" value="ECO:0007669"/>
    <property type="project" value="TreeGrafter"/>
</dbReference>
<dbReference type="PANTHER" id="PTHR23416">
    <property type="entry name" value="SIALIC ACID SYNTHASE-RELATED"/>
    <property type="match status" value="1"/>
</dbReference>
<dbReference type="Proteomes" id="UP000195062">
    <property type="component" value="Unassembled WGS sequence"/>
</dbReference>
<feature type="compositionally biased region" description="Low complexity" evidence="5">
    <location>
        <begin position="195"/>
        <end position="204"/>
    </location>
</feature>
<evidence type="ECO:0000256" key="1">
    <source>
        <dbReference type="ARBA" id="ARBA00007274"/>
    </source>
</evidence>
<evidence type="ECO:0000259" key="6">
    <source>
        <dbReference type="PROSITE" id="PS50977"/>
    </source>
</evidence>
<accession>A0A251XKH9</accession>
<dbReference type="SUPFAM" id="SSF48498">
    <property type="entry name" value="Tetracyclin repressor-like, C-terminal domain"/>
    <property type="match status" value="1"/>
</dbReference>
<dbReference type="SUPFAM" id="SSF46689">
    <property type="entry name" value="Homeodomain-like"/>
    <property type="match status" value="1"/>
</dbReference>
<dbReference type="InterPro" id="IPR051159">
    <property type="entry name" value="Hexapeptide_acetyltransf"/>
</dbReference>